<dbReference type="InterPro" id="IPR052155">
    <property type="entry name" value="Biofilm_reg_signaling"/>
</dbReference>
<dbReference type="SMART" id="SM00091">
    <property type="entry name" value="PAS"/>
    <property type="match status" value="2"/>
</dbReference>
<keyword evidence="1" id="KW-1133">Transmembrane helix</keyword>
<dbReference type="Gene3D" id="3.20.20.450">
    <property type="entry name" value="EAL domain"/>
    <property type="match status" value="1"/>
</dbReference>
<dbReference type="CDD" id="cd01949">
    <property type="entry name" value="GGDEF"/>
    <property type="match status" value="1"/>
</dbReference>
<dbReference type="InterPro" id="IPR029787">
    <property type="entry name" value="Nucleotide_cyclase"/>
</dbReference>
<keyword evidence="1" id="KW-0812">Transmembrane</keyword>
<dbReference type="PANTHER" id="PTHR44757">
    <property type="entry name" value="DIGUANYLATE CYCLASE DGCP"/>
    <property type="match status" value="1"/>
</dbReference>
<evidence type="ECO:0000259" key="5">
    <source>
        <dbReference type="PROSITE" id="PS50887"/>
    </source>
</evidence>
<dbReference type="SUPFAM" id="SSF55785">
    <property type="entry name" value="PYP-like sensor domain (PAS domain)"/>
    <property type="match status" value="2"/>
</dbReference>
<feature type="domain" description="GGDEF" evidence="5">
    <location>
        <begin position="646"/>
        <end position="777"/>
    </location>
</feature>
<dbReference type="SUPFAM" id="SSF141868">
    <property type="entry name" value="EAL domain-like"/>
    <property type="match status" value="1"/>
</dbReference>
<dbReference type="InterPro" id="IPR035919">
    <property type="entry name" value="EAL_sf"/>
</dbReference>
<evidence type="ECO:0000259" key="4">
    <source>
        <dbReference type="PROSITE" id="PS50885"/>
    </source>
</evidence>
<organism evidence="6 7">
    <name type="scientific">Castellaniella defragrans</name>
    <name type="common">Alcaligenes defragrans</name>
    <dbReference type="NCBI Taxonomy" id="75697"/>
    <lineage>
        <taxon>Bacteria</taxon>
        <taxon>Pseudomonadati</taxon>
        <taxon>Pseudomonadota</taxon>
        <taxon>Betaproteobacteria</taxon>
        <taxon>Burkholderiales</taxon>
        <taxon>Alcaligenaceae</taxon>
        <taxon>Castellaniella</taxon>
    </lineage>
</organism>
<dbReference type="InterPro" id="IPR001633">
    <property type="entry name" value="EAL_dom"/>
</dbReference>
<dbReference type="SMART" id="SM00052">
    <property type="entry name" value="EAL"/>
    <property type="match status" value="1"/>
</dbReference>
<feature type="transmembrane region" description="Helical" evidence="1">
    <location>
        <begin position="288"/>
        <end position="311"/>
    </location>
</feature>
<keyword evidence="1" id="KW-0472">Membrane</keyword>
<dbReference type="PROSITE" id="PS50885">
    <property type="entry name" value="HAMP"/>
    <property type="match status" value="1"/>
</dbReference>
<dbReference type="Pfam" id="PF13188">
    <property type="entry name" value="PAS_8"/>
    <property type="match status" value="1"/>
</dbReference>
<feature type="domain" description="EAL" evidence="3">
    <location>
        <begin position="786"/>
        <end position="1043"/>
    </location>
</feature>
<dbReference type="PROSITE" id="PS50883">
    <property type="entry name" value="EAL"/>
    <property type="match status" value="1"/>
</dbReference>
<gene>
    <name evidence="6" type="ORF">HNR28_001524</name>
</gene>
<accession>A0A7W9TN94</accession>
<dbReference type="CDD" id="cd12914">
    <property type="entry name" value="PDC1_DGC_like"/>
    <property type="match status" value="1"/>
</dbReference>
<dbReference type="Gene3D" id="6.10.340.10">
    <property type="match status" value="1"/>
</dbReference>
<dbReference type="Pfam" id="PF00563">
    <property type="entry name" value="EAL"/>
    <property type="match status" value="1"/>
</dbReference>
<dbReference type="InterPro" id="IPR043128">
    <property type="entry name" value="Rev_trsase/Diguanyl_cyclase"/>
</dbReference>
<dbReference type="RefSeq" id="WP_151024032.1">
    <property type="nucleotide sequence ID" value="NZ_JACHIB010000007.1"/>
</dbReference>
<reference evidence="6 7" key="1">
    <citation type="submission" date="2020-08" db="EMBL/GenBank/DDBJ databases">
        <title>Genomic Encyclopedia of Type Strains, Phase IV (KMG-IV): sequencing the most valuable type-strain genomes for metagenomic binning, comparative biology and taxonomic classification.</title>
        <authorList>
            <person name="Goeker M."/>
        </authorList>
    </citation>
    <scope>NUCLEOTIDE SEQUENCE [LARGE SCALE GENOMIC DNA]</scope>
    <source>
        <strain evidence="6 7">DSM 12141</strain>
    </source>
</reference>
<dbReference type="CDD" id="cd00130">
    <property type="entry name" value="PAS"/>
    <property type="match status" value="1"/>
</dbReference>
<dbReference type="InterPro" id="IPR003660">
    <property type="entry name" value="HAMP_dom"/>
</dbReference>
<dbReference type="AlphaFoldDB" id="A0A7W9TN94"/>
<dbReference type="PANTHER" id="PTHR44757:SF2">
    <property type="entry name" value="BIOFILM ARCHITECTURE MAINTENANCE PROTEIN MBAA"/>
    <property type="match status" value="1"/>
</dbReference>
<dbReference type="EMBL" id="JACHIB010000007">
    <property type="protein sequence ID" value="MBB6083486.1"/>
    <property type="molecule type" value="Genomic_DNA"/>
</dbReference>
<dbReference type="Gene3D" id="3.30.450.20">
    <property type="entry name" value="PAS domain"/>
    <property type="match status" value="3"/>
</dbReference>
<dbReference type="InterPro" id="IPR000014">
    <property type="entry name" value="PAS"/>
</dbReference>
<dbReference type="PROSITE" id="PS50887">
    <property type="entry name" value="GGDEF"/>
    <property type="match status" value="1"/>
</dbReference>
<evidence type="ECO:0000259" key="3">
    <source>
        <dbReference type="PROSITE" id="PS50883"/>
    </source>
</evidence>
<feature type="transmembrane region" description="Helical" evidence="1">
    <location>
        <begin position="20"/>
        <end position="41"/>
    </location>
</feature>
<proteinExistence type="predicted"/>
<dbReference type="SUPFAM" id="SSF55073">
    <property type="entry name" value="Nucleotide cyclase"/>
    <property type="match status" value="1"/>
</dbReference>
<dbReference type="GO" id="GO:0007165">
    <property type="term" value="P:signal transduction"/>
    <property type="evidence" value="ECO:0007669"/>
    <property type="project" value="InterPro"/>
</dbReference>
<dbReference type="InterPro" id="IPR000160">
    <property type="entry name" value="GGDEF_dom"/>
</dbReference>
<dbReference type="InterPro" id="IPR035965">
    <property type="entry name" value="PAS-like_dom_sf"/>
</dbReference>
<dbReference type="NCBIfam" id="TIGR00254">
    <property type="entry name" value="GGDEF"/>
    <property type="match status" value="1"/>
</dbReference>
<feature type="domain" description="PAS" evidence="2">
    <location>
        <begin position="485"/>
        <end position="538"/>
    </location>
</feature>
<name>A0A7W9TN94_CASDE</name>
<evidence type="ECO:0000259" key="2">
    <source>
        <dbReference type="PROSITE" id="PS50112"/>
    </source>
</evidence>
<dbReference type="SMART" id="SM00267">
    <property type="entry name" value="GGDEF"/>
    <property type="match status" value="1"/>
</dbReference>
<protein>
    <submittedName>
        <fullName evidence="6">Diguanylate cyclase (GGDEF)-like protein/PAS domain S-box-containing protein</fullName>
    </submittedName>
</protein>
<comment type="caution">
    <text evidence="6">The sequence shown here is derived from an EMBL/GenBank/DDBJ whole genome shotgun (WGS) entry which is preliminary data.</text>
</comment>
<evidence type="ECO:0000313" key="6">
    <source>
        <dbReference type="EMBL" id="MBB6083486.1"/>
    </source>
</evidence>
<dbReference type="NCBIfam" id="TIGR00229">
    <property type="entry name" value="sensory_box"/>
    <property type="match status" value="2"/>
</dbReference>
<sequence length="1043" mass="115461">MSESRGTGPRTGLLDSLRARLFLAVLAVIVPLLCGLGYYVWHQYRGLAAGSERAAENLVSVTAAYDRALINDASDVLHTLANSPILRHERWAECRGYLASLLARLPRYLNLGVTDARGYQVCSGLPDPDPNGVYLGDRPYFRKAIEQAEVTLGGFIIGRMSNLPTLVLAVRVPGDSGANGGVVFGGMNLGYLRAGAAIPDLLPGGRLWILDREGHVLQRVPGDTSHLGERLDPHPPHEDGLVRGTHLDADGRRWVTMSMTAGPRGDPHGLSVRYEVPESVLYGEARRALWVGMFIVALLLCVAVLAAWNLMQLAAGRSLEHLRGAVRRLASQDFSGRVADRLQGRDLREIGQQFDDMADALQSYQRSLAQSEQSYRLLFEGSPNPMMVLSLDSGRFLAVNDEAMRRYGYGRDHFLRLGLDDLRIEVLEHQPDTAFSYERHRRRDGQPLFVEVRSLSLMFTGQLAHVLVIRDLTERETLSRGLKERERLISQLMDVTAEAIYGLDASGCCIFANQACSHLLGYDHPDQLVGQHFHSLIHDRHEDGSPYPLEECRMHLALREGKGIHVDDEVLWRRDGTCFPAEYWSYPILQDGRLEFCLVTFLDISERRAQQRALAYQATHDPLTGLLNRGDILRRLQARSEQAPEAPWTLVMSNLDGFKEVNEALGHDAGDRLLQAVAQRLQGLLGPACMLARLGSDEFAFLLDTGDEHLAQEQVHVLLAALRDPFALNDLQIRISCSFGLAVHPGHARDPDELVRCADTAMRRAKRDGLGIAVFNPQDRASVHDHLLLRGELRTALAQGQFLLHLQPKVFLNDGLRASGSPMGFEALTRWMHPERGLIPPGRFIPIIEVSDLIHPFTLWVVDQAVACCSRLQAVHPGVGMAVNVSARNLLDGHFPSQIRDALLRHGLDPALLELEVTESAIMADPTRALDTLHALHALGVRLSIDDFGTGYSSFAYLNRLPVDALKIDQSFVAGMAADADMRAIVRSIIEMSHTLGLMVIAEGIETQETLDLLWNMGCDVGQGYFIGHPAPESSAEAWLRGR</sequence>
<dbReference type="Pfam" id="PF00990">
    <property type="entry name" value="GGDEF"/>
    <property type="match status" value="1"/>
</dbReference>
<dbReference type="Gene3D" id="3.30.70.270">
    <property type="match status" value="1"/>
</dbReference>
<dbReference type="GO" id="GO:0016020">
    <property type="term" value="C:membrane"/>
    <property type="evidence" value="ECO:0007669"/>
    <property type="project" value="InterPro"/>
</dbReference>
<dbReference type="Pfam" id="PF13426">
    <property type="entry name" value="PAS_9"/>
    <property type="match status" value="1"/>
</dbReference>
<dbReference type="PROSITE" id="PS50112">
    <property type="entry name" value="PAS"/>
    <property type="match status" value="1"/>
</dbReference>
<dbReference type="CDD" id="cd01948">
    <property type="entry name" value="EAL"/>
    <property type="match status" value="1"/>
</dbReference>
<evidence type="ECO:0000256" key="1">
    <source>
        <dbReference type="SAM" id="Phobius"/>
    </source>
</evidence>
<dbReference type="Proteomes" id="UP000541136">
    <property type="component" value="Unassembled WGS sequence"/>
</dbReference>
<feature type="domain" description="HAMP" evidence="4">
    <location>
        <begin position="317"/>
        <end position="366"/>
    </location>
</feature>
<evidence type="ECO:0000313" key="7">
    <source>
        <dbReference type="Proteomes" id="UP000541136"/>
    </source>
</evidence>